<dbReference type="PANTHER" id="PTHR30437:SF4">
    <property type="entry name" value="TRANSCRIPTION ELONGATION FACTOR GREA"/>
    <property type="match status" value="1"/>
</dbReference>
<dbReference type="GO" id="GO:0006354">
    <property type="term" value="P:DNA-templated transcription elongation"/>
    <property type="evidence" value="ECO:0007669"/>
    <property type="project" value="TreeGrafter"/>
</dbReference>
<dbReference type="PANTHER" id="PTHR30437">
    <property type="entry name" value="TRANSCRIPTION ELONGATION FACTOR GREA"/>
    <property type="match status" value="1"/>
</dbReference>
<dbReference type="GO" id="GO:0003677">
    <property type="term" value="F:DNA binding"/>
    <property type="evidence" value="ECO:0007669"/>
    <property type="project" value="InterPro"/>
</dbReference>
<dbReference type="Pfam" id="PF01272">
    <property type="entry name" value="GreA_GreB"/>
    <property type="match status" value="1"/>
</dbReference>
<dbReference type="EMBL" id="CP003382">
    <property type="protein sequence ID" value="AFZ68595.1"/>
    <property type="molecule type" value="Genomic_DNA"/>
</dbReference>
<evidence type="ECO:0000313" key="6">
    <source>
        <dbReference type="EMBL" id="AFZ68595.1"/>
    </source>
</evidence>
<dbReference type="eggNOG" id="COG0782">
    <property type="taxonomic scope" value="Bacteria"/>
</dbReference>
<dbReference type="PIRSF" id="PIRSF006092">
    <property type="entry name" value="GreA_GreB"/>
    <property type="match status" value="1"/>
</dbReference>
<dbReference type="Gene3D" id="3.10.50.30">
    <property type="entry name" value="Transcription elongation factor, GreA/GreB, C-terminal domain"/>
    <property type="match status" value="1"/>
</dbReference>
<proteinExistence type="predicted"/>
<feature type="domain" description="Transcription elongation factor GreA/GreB C-terminal" evidence="4">
    <location>
        <begin position="82"/>
        <end position="159"/>
    </location>
</feature>
<dbReference type="InterPro" id="IPR022691">
    <property type="entry name" value="Tscrpt_elong_fac_GreA/B_N"/>
</dbReference>
<reference evidence="7" key="1">
    <citation type="submission" date="2012-03" db="EMBL/GenBank/DDBJ databases">
        <title>Complete sequence of chromosome of Deinococcus peraridilitoris DSM 19664.</title>
        <authorList>
            <person name="Lucas S."/>
            <person name="Copeland A."/>
            <person name="Lapidus A."/>
            <person name="Glavina del Rio T."/>
            <person name="Dalin E."/>
            <person name="Tice H."/>
            <person name="Bruce D."/>
            <person name="Goodwin L."/>
            <person name="Pitluck S."/>
            <person name="Peters L."/>
            <person name="Mikhailova N."/>
            <person name="Lu M."/>
            <person name="Kyrpides N."/>
            <person name="Mavromatis K."/>
            <person name="Ivanova N."/>
            <person name="Brettin T."/>
            <person name="Detter J.C."/>
            <person name="Han C."/>
            <person name="Larimer F."/>
            <person name="Land M."/>
            <person name="Hauser L."/>
            <person name="Markowitz V."/>
            <person name="Cheng J.-F."/>
            <person name="Hugenholtz P."/>
            <person name="Woyke T."/>
            <person name="Wu D."/>
            <person name="Pukall R."/>
            <person name="Steenblock K."/>
            <person name="Brambilla E."/>
            <person name="Klenk H.-P."/>
            <person name="Eisen J.A."/>
        </authorList>
    </citation>
    <scope>NUCLEOTIDE SEQUENCE [LARGE SCALE GENOMIC DNA]</scope>
    <source>
        <strain evidence="7">DSM 19664 / LMG 22246 / CIP 109416 / KR-200</strain>
    </source>
</reference>
<evidence type="ECO:0000256" key="1">
    <source>
        <dbReference type="ARBA" id="ARBA00023015"/>
    </source>
</evidence>
<accession>L0A6H4</accession>
<keyword evidence="3" id="KW-0175">Coiled coil</keyword>
<dbReference type="SUPFAM" id="SSF46557">
    <property type="entry name" value="GreA transcript cleavage protein, N-terminal domain"/>
    <property type="match status" value="1"/>
</dbReference>
<evidence type="ECO:0000259" key="4">
    <source>
        <dbReference type="Pfam" id="PF01272"/>
    </source>
</evidence>
<keyword evidence="7" id="KW-1185">Reference proteome</keyword>
<feature type="domain" description="Transcription elongation factor GreA/GreB N-terminal" evidence="5">
    <location>
        <begin position="6"/>
        <end position="74"/>
    </location>
</feature>
<sequence length="159" mass="17718">MAREIKLTREGYERLQKALQHEQERLAEATRIVQEQMETAADYEDTGLEDAKREKMNIEARIDELEDTLARAMVMADHEADTGKAALGAIVVLLDENSKREMRVQLVSAPEASVLGGGLPKISDDSPVGTQLMGRKVGESFVVNLGQRQAKYKVKSIEY</sequence>
<gene>
    <name evidence="6" type="ordered locus">Deipe_3150</name>
</gene>
<keyword evidence="2" id="KW-0804">Transcription</keyword>
<evidence type="ECO:0000313" key="7">
    <source>
        <dbReference type="Proteomes" id="UP000010467"/>
    </source>
</evidence>
<dbReference type="GO" id="GO:0003746">
    <property type="term" value="F:translation elongation factor activity"/>
    <property type="evidence" value="ECO:0007669"/>
    <property type="project" value="UniProtKB-KW"/>
</dbReference>
<dbReference type="InterPro" id="IPR023459">
    <property type="entry name" value="Tscrpt_elong_fac_GreA/B_fam"/>
</dbReference>
<feature type="coiled-coil region" evidence="3">
    <location>
        <begin position="5"/>
        <end position="75"/>
    </location>
</feature>
<keyword evidence="6" id="KW-0251">Elongation factor</keyword>
<dbReference type="RefSeq" id="WP_015236893.1">
    <property type="nucleotide sequence ID" value="NC_019793.1"/>
</dbReference>
<dbReference type="OrthoDB" id="9808774at2"/>
<dbReference type="Pfam" id="PF03449">
    <property type="entry name" value="GreA_GreB_N"/>
    <property type="match status" value="1"/>
</dbReference>
<dbReference type="GO" id="GO:0070063">
    <property type="term" value="F:RNA polymerase binding"/>
    <property type="evidence" value="ECO:0007669"/>
    <property type="project" value="InterPro"/>
</dbReference>
<dbReference type="Proteomes" id="UP000010467">
    <property type="component" value="Chromosome"/>
</dbReference>
<keyword evidence="1" id="KW-0805">Transcription regulation</keyword>
<evidence type="ECO:0000256" key="2">
    <source>
        <dbReference type="ARBA" id="ARBA00023163"/>
    </source>
</evidence>
<dbReference type="InterPro" id="IPR001437">
    <property type="entry name" value="Tscrpt_elong_fac_GreA/B_C"/>
</dbReference>
<dbReference type="PATRIC" id="fig|937777.3.peg.3163"/>
<organism evidence="6 7">
    <name type="scientific">Deinococcus peraridilitoris (strain DSM 19664 / LMG 22246 / CIP 109416 / KR-200)</name>
    <dbReference type="NCBI Taxonomy" id="937777"/>
    <lineage>
        <taxon>Bacteria</taxon>
        <taxon>Thermotogati</taxon>
        <taxon>Deinococcota</taxon>
        <taxon>Deinococci</taxon>
        <taxon>Deinococcales</taxon>
        <taxon>Deinococcaceae</taxon>
        <taxon>Deinococcus</taxon>
    </lineage>
</organism>
<dbReference type="STRING" id="937777.Deipe_3150"/>
<dbReference type="InterPro" id="IPR036953">
    <property type="entry name" value="GreA/GreB_C_sf"/>
</dbReference>
<dbReference type="HOGENOM" id="CLU_101379_2_2_0"/>
<dbReference type="SUPFAM" id="SSF54534">
    <property type="entry name" value="FKBP-like"/>
    <property type="match status" value="1"/>
</dbReference>
<dbReference type="KEGG" id="dpd:Deipe_3150"/>
<evidence type="ECO:0000256" key="3">
    <source>
        <dbReference type="SAM" id="Coils"/>
    </source>
</evidence>
<dbReference type="Gene3D" id="1.10.287.180">
    <property type="entry name" value="Transcription elongation factor, GreA/GreB, N-terminal domain"/>
    <property type="match status" value="1"/>
</dbReference>
<name>L0A6H4_DEIPD</name>
<dbReference type="GO" id="GO:0032784">
    <property type="term" value="P:regulation of DNA-templated transcription elongation"/>
    <property type="evidence" value="ECO:0007669"/>
    <property type="project" value="InterPro"/>
</dbReference>
<keyword evidence="6" id="KW-0648">Protein biosynthesis</keyword>
<protein>
    <submittedName>
        <fullName evidence="6">Transcription elongation factor</fullName>
    </submittedName>
</protein>
<dbReference type="InterPro" id="IPR036805">
    <property type="entry name" value="Tscrpt_elong_fac_GreA/B_N_sf"/>
</dbReference>
<dbReference type="AlphaFoldDB" id="L0A6H4"/>
<evidence type="ECO:0000259" key="5">
    <source>
        <dbReference type="Pfam" id="PF03449"/>
    </source>
</evidence>